<protein>
    <recommendedName>
        <fullName evidence="3">Lysine-specific metallo-endopeptidase domain-containing protein</fullName>
    </recommendedName>
</protein>
<dbReference type="EMBL" id="MTYI01000049">
    <property type="protein sequence ID" value="PNP55969.1"/>
    <property type="molecule type" value="Genomic_DNA"/>
</dbReference>
<evidence type="ECO:0008006" key="3">
    <source>
        <dbReference type="Google" id="ProtNLM"/>
    </source>
</evidence>
<dbReference type="Gene3D" id="3.40.390.10">
    <property type="entry name" value="Collagenase (Catalytic Domain)"/>
    <property type="match status" value="1"/>
</dbReference>
<comment type="caution">
    <text evidence="1">The sequence shown here is derived from an EMBL/GenBank/DDBJ whole genome shotgun (WGS) entry which is preliminary data.</text>
</comment>
<organism evidence="1 2">
    <name type="scientific">Trichoderma harzianum</name>
    <name type="common">Hypocrea lixii</name>
    <dbReference type="NCBI Taxonomy" id="5544"/>
    <lineage>
        <taxon>Eukaryota</taxon>
        <taxon>Fungi</taxon>
        <taxon>Dikarya</taxon>
        <taxon>Ascomycota</taxon>
        <taxon>Pezizomycotina</taxon>
        <taxon>Sordariomycetes</taxon>
        <taxon>Hypocreomycetidae</taxon>
        <taxon>Hypocreales</taxon>
        <taxon>Hypocreaceae</taxon>
        <taxon>Trichoderma</taxon>
    </lineage>
</organism>
<dbReference type="InterPro" id="IPR024079">
    <property type="entry name" value="MetalloPept_cat_dom_sf"/>
</dbReference>
<name>A0A2K0UDW2_TRIHA</name>
<reference evidence="1 2" key="1">
    <citation type="submission" date="2017-02" db="EMBL/GenBank/DDBJ databases">
        <title>Genomes of Trichoderma spp. with biocontrol activity.</title>
        <authorList>
            <person name="Gardiner D."/>
            <person name="Kazan K."/>
            <person name="Vos C."/>
            <person name="Harvey P."/>
        </authorList>
    </citation>
    <scope>NUCLEOTIDE SEQUENCE [LARGE SCALE GENOMIC DNA]</scope>
    <source>
        <strain evidence="1 2">Tr1</strain>
    </source>
</reference>
<evidence type="ECO:0000313" key="2">
    <source>
        <dbReference type="Proteomes" id="UP000236290"/>
    </source>
</evidence>
<dbReference type="OrthoDB" id="4259138at2759"/>
<dbReference type="AlphaFoldDB" id="A0A2K0UDW2"/>
<gene>
    <name evidence="1" type="ORF">THARTR1_03906</name>
</gene>
<proteinExistence type="predicted"/>
<evidence type="ECO:0000313" key="1">
    <source>
        <dbReference type="EMBL" id="PNP55969.1"/>
    </source>
</evidence>
<sequence>MNNWLVEINYALQTTLTAIGRYETEPKVRAAFITFFGVREAANIPSGAKNIQKIFEWVSNFFSFALEPDGTPIYPINYSRYIFCDSTWLIEQTQDDTAKDYHGNGIIDKNGNLVPIESIPNYKTSIGTKAGNKIWWSGQYAPFNGYYFSPTGRDYCSDPESLGLTSFIQELEVNTKTGALKGHRNVENIIICPQCFTSPNPDSFAAGNALISAGTGLDVVLPKSATLLHESFHNLFGTTGQYGFIQVGEAYNLMKCIDWANVNAVNWARKNPENYVFFVAHMFYLYGTASQGISKNWDFEIIEEANGDKKFGAKAP</sequence>
<dbReference type="Proteomes" id="UP000236290">
    <property type="component" value="Unassembled WGS sequence"/>
</dbReference>
<accession>A0A2K0UDW2</accession>
<dbReference type="GO" id="GO:0008237">
    <property type="term" value="F:metallopeptidase activity"/>
    <property type="evidence" value="ECO:0007669"/>
    <property type="project" value="InterPro"/>
</dbReference>